<accession>A0A9W8DLB4</accession>
<keyword evidence="4" id="KW-1185">Reference proteome</keyword>
<dbReference type="GO" id="GO:0000287">
    <property type="term" value="F:magnesium ion binding"/>
    <property type="evidence" value="ECO:0007669"/>
    <property type="project" value="InterPro"/>
</dbReference>
<organism evidence="3 4">
    <name type="scientific">Tieghemiomyces parasiticus</name>
    <dbReference type="NCBI Taxonomy" id="78921"/>
    <lineage>
        <taxon>Eukaryota</taxon>
        <taxon>Fungi</taxon>
        <taxon>Fungi incertae sedis</taxon>
        <taxon>Zoopagomycota</taxon>
        <taxon>Kickxellomycotina</taxon>
        <taxon>Dimargaritomycetes</taxon>
        <taxon>Dimargaritales</taxon>
        <taxon>Dimargaritaceae</taxon>
        <taxon>Tieghemiomyces</taxon>
    </lineage>
</organism>
<protein>
    <recommendedName>
        <fullName evidence="2">4'-phosphopantetheinyl transferase domain-containing protein</fullName>
    </recommendedName>
</protein>
<keyword evidence="1" id="KW-0808">Transferase</keyword>
<evidence type="ECO:0000256" key="1">
    <source>
        <dbReference type="ARBA" id="ARBA00022679"/>
    </source>
</evidence>
<dbReference type="GO" id="GO:0008897">
    <property type="term" value="F:holo-[acyl-carrier-protein] synthase activity"/>
    <property type="evidence" value="ECO:0007669"/>
    <property type="project" value="InterPro"/>
</dbReference>
<evidence type="ECO:0000259" key="2">
    <source>
        <dbReference type="Pfam" id="PF01648"/>
    </source>
</evidence>
<dbReference type="OrthoDB" id="15433at2759"/>
<name>A0A9W8DLB4_9FUNG</name>
<dbReference type="InterPro" id="IPR037143">
    <property type="entry name" value="4-PPantetheinyl_Trfase_dom_sf"/>
</dbReference>
<dbReference type="Proteomes" id="UP001150569">
    <property type="component" value="Unassembled WGS sequence"/>
</dbReference>
<proteinExistence type="predicted"/>
<reference evidence="3" key="1">
    <citation type="submission" date="2022-07" db="EMBL/GenBank/DDBJ databases">
        <title>Phylogenomic reconstructions and comparative analyses of Kickxellomycotina fungi.</title>
        <authorList>
            <person name="Reynolds N.K."/>
            <person name="Stajich J.E."/>
            <person name="Barry K."/>
            <person name="Grigoriev I.V."/>
            <person name="Crous P."/>
            <person name="Smith M.E."/>
        </authorList>
    </citation>
    <scope>NUCLEOTIDE SEQUENCE</scope>
    <source>
        <strain evidence="3">RSA 861</strain>
    </source>
</reference>
<comment type="caution">
    <text evidence="3">The sequence shown here is derived from an EMBL/GenBank/DDBJ whole genome shotgun (WGS) entry which is preliminary data.</text>
</comment>
<evidence type="ECO:0000313" key="4">
    <source>
        <dbReference type="Proteomes" id="UP001150569"/>
    </source>
</evidence>
<dbReference type="SUPFAM" id="SSF56214">
    <property type="entry name" value="4'-phosphopantetheinyl transferase"/>
    <property type="match status" value="2"/>
</dbReference>
<dbReference type="Gene3D" id="3.90.470.20">
    <property type="entry name" value="4'-phosphopantetheinyl transferase domain"/>
    <property type="match status" value="1"/>
</dbReference>
<dbReference type="InterPro" id="IPR008278">
    <property type="entry name" value="4-PPantetheinyl_Trfase_dom"/>
</dbReference>
<gene>
    <name evidence="3" type="ORF">IWQ60_012491</name>
</gene>
<dbReference type="EMBL" id="JANBPT010002012">
    <property type="protein sequence ID" value="KAJ1904104.1"/>
    <property type="molecule type" value="Genomic_DNA"/>
</dbReference>
<dbReference type="AlphaFoldDB" id="A0A9W8DLB4"/>
<evidence type="ECO:0000313" key="3">
    <source>
        <dbReference type="EMBL" id="KAJ1904104.1"/>
    </source>
</evidence>
<sequence length="138" mass="15357">MIVGIGVDLCRISRIRQVVTRQPGSFERFARRVLHPREWTDLQSTLPRGSYQSPIRTPSVRDGEFAQGVAGSTKTEADTTVEFIEHGSGVSEQAIRYLATRWAAKEAAYKALYPQRKLVWKEIAVIKPAGKSLGISEA</sequence>
<dbReference type="Pfam" id="PF01648">
    <property type="entry name" value="ACPS"/>
    <property type="match status" value="1"/>
</dbReference>
<feature type="domain" description="4'-phosphopantetheinyl transferase" evidence="2">
    <location>
        <begin position="92"/>
        <end position="130"/>
    </location>
</feature>